<sequence>LISIQFNQINGLMLAGLVDLNNLQELEEQFPNNDEDENEEDEETEVMNEFQKRNSQSAPQLNRFFKAYFSPIIQRRSIRDINLIERKRKAFQRTGGTILLGKRIEGGGRRF</sequence>
<name>A0A915NTZ9_9BILA</name>
<protein>
    <submittedName>
        <fullName evidence="2">Uncharacterized protein</fullName>
    </submittedName>
</protein>
<proteinExistence type="predicted"/>
<accession>A0A915NTZ9</accession>
<dbReference type="AlphaFoldDB" id="A0A915NTZ9"/>
<dbReference type="Proteomes" id="UP000887560">
    <property type="component" value="Unplaced"/>
</dbReference>
<keyword evidence="1" id="KW-1185">Reference proteome</keyword>
<evidence type="ECO:0000313" key="1">
    <source>
        <dbReference type="Proteomes" id="UP000887560"/>
    </source>
</evidence>
<organism evidence="1 2">
    <name type="scientific">Meloidogyne floridensis</name>
    <dbReference type="NCBI Taxonomy" id="298350"/>
    <lineage>
        <taxon>Eukaryota</taxon>
        <taxon>Metazoa</taxon>
        <taxon>Ecdysozoa</taxon>
        <taxon>Nematoda</taxon>
        <taxon>Chromadorea</taxon>
        <taxon>Rhabditida</taxon>
        <taxon>Tylenchina</taxon>
        <taxon>Tylenchomorpha</taxon>
        <taxon>Tylenchoidea</taxon>
        <taxon>Meloidogynidae</taxon>
        <taxon>Meloidogyninae</taxon>
        <taxon>Meloidogyne</taxon>
    </lineage>
</organism>
<reference evidence="2" key="1">
    <citation type="submission" date="2022-11" db="UniProtKB">
        <authorList>
            <consortium name="WormBaseParasite"/>
        </authorList>
    </citation>
    <scope>IDENTIFICATION</scope>
</reference>
<dbReference type="WBParaSite" id="scf7180000421651.g7487">
    <property type="protein sequence ID" value="scf7180000421651.g7487"/>
    <property type="gene ID" value="scf7180000421651.g7487"/>
</dbReference>
<evidence type="ECO:0000313" key="2">
    <source>
        <dbReference type="WBParaSite" id="scf7180000421651.g7487"/>
    </source>
</evidence>